<evidence type="ECO:0000256" key="3">
    <source>
        <dbReference type="ARBA" id="ARBA00022989"/>
    </source>
</evidence>
<comment type="subcellular location">
    <subcellularLocation>
        <location evidence="1">Membrane</location>
        <topology evidence="1">Multi-pass membrane protein</topology>
    </subcellularLocation>
</comment>
<name>A0A845A5K0_9SPHN</name>
<dbReference type="PROSITE" id="PS50850">
    <property type="entry name" value="MFS"/>
    <property type="match status" value="1"/>
</dbReference>
<feature type="transmembrane region" description="Helical" evidence="6">
    <location>
        <begin position="224"/>
        <end position="251"/>
    </location>
</feature>
<reference evidence="8 9" key="1">
    <citation type="submission" date="2019-12" db="EMBL/GenBank/DDBJ databases">
        <title>Genomic-based taxomic classification of the family Erythrobacteraceae.</title>
        <authorList>
            <person name="Xu L."/>
        </authorList>
    </citation>
    <scope>NUCLEOTIDE SEQUENCE [LARGE SCALE GENOMIC DNA]</scope>
    <source>
        <strain evidence="8 9">DSM 18604</strain>
    </source>
</reference>
<dbReference type="SUPFAM" id="SSF103473">
    <property type="entry name" value="MFS general substrate transporter"/>
    <property type="match status" value="1"/>
</dbReference>
<feature type="transmembrane region" description="Helical" evidence="6">
    <location>
        <begin position="392"/>
        <end position="411"/>
    </location>
</feature>
<feature type="transmembrane region" description="Helical" evidence="6">
    <location>
        <begin position="325"/>
        <end position="341"/>
    </location>
</feature>
<dbReference type="EMBL" id="WTYQ01000002">
    <property type="protein sequence ID" value="MXP25602.1"/>
    <property type="molecule type" value="Genomic_DNA"/>
</dbReference>
<dbReference type="InterPro" id="IPR036259">
    <property type="entry name" value="MFS_trans_sf"/>
</dbReference>
<evidence type="ECO:0000256" key="6">
    <source>
        <dbReference type="SAM" id="Phobius"/>
    </source>
</evidence>
<proteinExistence type="predicted"/>
<dbReference type="RefSeq" id="WP_160738819.1">
    <property type="nucleotide sequence ID" value="NZ_WTYQ01000002.1"/>
</dbReference>
<keyword evidence="2 6" id="KW-0812">Transmembrane</keyword>
<feature type="transmembrane region" description="Helical" evidence="6">
    <location>
        <begin position="65"/>
        <end position="84"/>
    </location>
</feature>
<dbReference type="PANTHER" id="PTHR23508:SF10">
    <property type="entry name" value="CARBOXYLIC ACID TRANSPORTER PROTEIN HOMOLOG"/>
    <property type="match status" value="1"/>
</dbReference>
<feature type="transmembrane region" description="Helical" evidence="6">
    <location>
        <begin position="184"/>
        <end position="203"/>
    </location>
</feature>
<protein>
    <submittedName>
        <fullName evidence="8">MFS transporter</fullName>
    </submittedName>
</protein>
<dbReference type="PROSITE" id="PS00217">
    <property type="entry name" value="SUGAR_TRANSPORT_2"/>
    <property type="match status" value="1"/>
</dbReference>
<dbReference type="Pfam" id="PF07690">
    <property type="entry name" value="MFS_1"/>
    <property type="match status" value="1"/>
</dbReference>
<sequence>MAGYILPPMNGAPLTSWIGQLKSLPLPWAVMAVCTMAQFSCGLILQSASFAGPYIAQEWAVDDTMMGIVFSSVLAGLMAGYILLAPKADRIGHRRMIAWSLSAASLATLAASLMPDALSFTLLRFLSGLALGACIPSTIALAAQRSGADIRGYVVLAIYCGFSLGFAAVGFAAGGLVEEQGWRFLLQCAGLCALLTVLLVTLVRPDQRHAFSSAHHPVHIGSRVAALLQPGISNGTLLLWTAFTLNLALFYGLQSWMPTVLLDKGWTIEVIAQAAGLFALGTTLAALVAGVAMAWFGRFRGLAILCSGAVLPVAAIGMIAPRENLLLYIASVVAGIGVGGGQKGMTAAAATFYGHTNRASGLGWAMGVGRIGAIAGPLLIGVLHENGSSPSLIFVALALLLPLTAVTMLSLSHQFGDHSGSVDKPLPEKIRDVTGR</sequence>
<dbReference type="InterPro" id="IPR005829">
    <property type="entry name" value="Sugar_transporter_CS"/>
</dbReference>
<dbReference type="GO" id="GO:0046943">
    <property type="term" value="F:carboxylic acid transmembrane transporter activity"/>
    <property type="evidence" value="ECO:0007669"/>
    <property type="project" value="TreeGrafter"/>
</dbReference>
<evidence type="ECO:0000313" key="9">
    <source>
        <dbReference type="Proteomes" id="UP000460561"/>
    </source>
</evidence>
<dbReference type="OrthoDB" id="9800416at2"/>
<dbReference type="InterPro" id="IPR011701">
    <property type="entry name" value="MFS"/>
</dbReference>
<evidence type="ECO:0000259" key="7">
    <source>
        <dbReference type="PROSITE" id="PS50850"/>
    </source>
</evidence>
<keyword evidence="4 6" id="KW-0472">Membrane</keyword>
<dbReference type="PANTHER" id="PTHR23508">
    <property type="entry name" value="CARBOXYLIC ACID TRANSPORTER PROTEIN HOMOLOG"/>
    <property type="match status" value="1"/>
</dbReference>
<organism evidence="8 9">
    <name type="scientific">Altericroceibacterium indicum</name>
    <dbReference type="NCBI Taxonomy" id="374177"/>
    <lineage>
        <taxon>Bacteria</taxon>
        <taxon>Pseudomonadati</taxon>
        <taxon>Pseudomonadota</taxon>
        <taxon>Alphaproteobacteria</taxon>
        <taxon>Sphingomonadales</taxon>
        <taxon>Erythrobacteraceae</taxon>
        <taxon>Altericroceibacterium</taxon>
    </lineage>
</organism>
<feature type="transmembrane region" description="Helical" evidence="6">
    <location>
        <begin position="271"/>
        <end position="295"/>
    </location>
</feature>
<dbReference type="InterPro" id="IPR020846">
    <property type="entry name" value="MFS_dom"/>
</dbReference>
<feature type="transmembrane region" description="Helical" evidence="6">
    <location>
        <begin position="153"/>
        <end position="172"/>
    </location>
</feature>
<dbReference type="GO" id="GO:0005886">
    <property type="term" value="C:plasma membrane"/>
    <property type="evidence" value="ECO:0007669"/>
    <property type="project" value="TreeGrafter"/>
</dbReference>
<feature type="domain" description="Major facilitator superfamily (MFS) profile" evidence="7">
    <location>
        <begin position="30"/>
        <end position="416"/>
    </location>
</feature>
<feature type="transmembrane region" description="Helical" evidence="6">
    <location>
        <begin position="26"/>
        <end position="45"/>
    </location>
</feature>
<dbReference type="Proteomes" id="UP000460561">
    <property type="component" value="Unassembled WGS sequence"/>
</dbReference>
<keyword evidence="9" id="KW-1185">Reference proteome</keyword>
<gene>
    <name evidence="8" type="ORF">GRI39_06040</name>
</gene>
<accession>A0A845A5K0</accession>
<comment type="caution">
    <text evidence="8">The sequence shown here is derived from an EMBL/GenBank/DDBJ whole genome shotgun (WGS) entry which is preliminary data.</text>
</comment>
<feature type="transmembrane region" description="Helical" evidence="6">
    <location>
        <begin position="362"/>
        <end position="380"/>
    </location>
</feature>
<keyword evidence="3 6" id="KW-1133">Transmembrane helix</keyword>
<evidence type="ECO:0000256" key="4">
    <source>
        <dbReference type="ARBA" id="ARBA00023136"/>
    </source>
</evidence>
<dbReference type="Gene3D" id="1.20.1250.20">
    <property type="entry name" value="MFS general substrate transporter like domains"/>
    <property type="match status" value="2"/>
</dbReference>
<feature type="region of interest" description="Disordered" evidence="5">
    <location>
        <begin position="416"/>
        <end position="436"/>
    </location>
</feature>
<evidence type="ECO:0000256" key="1">
    <source>
        <dbReference type="ARBA" id="ARBA00004141"/>
    </source>
</evidence>
<feature type="transmembrane region" description="Helical" evidence="6">
    <location>
        <begin position="120"/>
        <end position="141"/>
    </location>
</feature>
<evidence type="ECO:0000256" key="5">
    <source>
        <dbReference type="SAM" id="MobiDB-lite"/>
    </source>
</evidence>
<dbReference type="AlphaFoldDB" id="A0A845A5K0"/>
<evidence type="ECO:0000313" key="8">
    <source>
        <dbReference type="EMBL" id="MXP25602.1"/>
    </source>
</evidence>
<feature type="transmembrane region" description="Helical" evidence="6">
    <location>
        <begin position="302"/>
        <end position="319"/>
    </location>
</feature>
<feature type="compositionally biased region" description="Basic and acidic residues" evidence="5">
    <location>
        <begin position="425"/>
        <end position="436"/>
    </location>
</feature>
<evidence type="ECO:0000256" key="2">
    <source>
        <dbReference type="ARBA" id="ARBA00022692"/>
    </source>
</evidence>
<feature type="transmembrane region" description="Helical" evidence="6">
    <location>
        <begin position="96"/>
        <end position="114"/>
    </location>
</feature>